<comment type="similarity">
    <text evidence="1 10">Belongs to the class-I aminoacyl-tRNA synthetase family. IleS type 1 subfamily.</text>
</comment>
<evidence type="ECO:0000256" key="10">
    <source>
        <dbReference type="HAMAP-Rule" id="MF_02002"/>
    </source>
</evidence>
<evidence type="ECO:0000313" key="14">
    <source>
        <dbReference type="Proteomes" id="UP000886758"/>
    </source>
</evidence>
<dbReference type="EC" id="6.1.1.5" evidence="10"/>
<feature type="short sequence motif" description="'HIGH' region" evidence="10">
    <location>
        <begin position="57"/>
        <end position="67"/>
    </location>
</feature>
<dbReference type="SUPFAM" id="SSF52374">
    <property type="entry name" value="Nucleotidylyl transferase"/>
    <property type="match status" value="1"/>
</dbReference>
<evidence type="ECO:0000256" key="8">
    <source>
        <dbReference type="ARBA" id="ARBA00025217"/>
    </source>
</evidence>
<feature type="domain" description="Methionyl/Valyl/Leucyl/Isoleucyl-tRNA synthetase anticodon-binding" evidence="12">
    <location>
        <begin position="672"/>
        <end position="822"/>
    </location>
</feature>
<comment type="function">
    <text evidence="8 10">Catalyzes the attachment of isoleucine to tRNA(Ile). As IleRS can inadvertently accommodate and process structurally similar amino acids such as valine, to avoid such errors it has two additional distinct tRNA(Ile)-dependent editing activities. One activity is designated as 'pretransfer' editing and involves the hydrolysis of activated Val-AMP. The other activity is designated 'posttransfer' editing and involves deacylation of mischarged Val-tRNA(Ile).</text>
</comment>
<dbReference type="InterPro" id="IPR009008">
    <property type="entry name" value="Val/Leu/Ile-tRNA-synth_edit"/>
</dbReference>
<dbReference type="Gene3D" id="1.10.730.20">
    <property type="match status" value="1"/>
</dbReference>
<dbReference type="Gene3D" id="3.90.740.10">
    <property type="entry name" value="Valyl/Leucyl/Isoleucyl-tRNA synthetase, editing domain"/>
    <property type="match status" value="1"/>
</dbReference>
<organism evidence="13 14">
    <name type="scientific">Candidatus Pelethenecus faecipullorum</name>
    <dbReference type="NCBI Taxonomy" id="2840900"/>
    <lineage>
        <taxon>Bacteria</taxon>
        <taxon>Bacillati</taxon>
        <taxon>Mycoplasmatota</taxon>
        <taxon>Mollicutes</taxon>
        <taxon>Candidatus Pelethenecus</taxon>
    </lineage>
</organism>
<dbReference type="GO" id="GO:0000049">
    <property type="term" value="F:tRNA binding"/>
    <property type="evidence" value="ECO:0007669"/>
    <property type="project" value="InterPro"/>
</dbReference>
<dbReference type="GO" id="GO:0005524">
    <property type="term" value="F:ATP binding"/>
    <property type="evidence" value="ECO:0007669"/>
    <property type="project" value="UniProtKB-UniRule"/>
</dbReference>
<protein>
    <recommendedName>
        <fullName evidence="10">Isoleucine--tRNA ligase</fullName>
        <ecNumber evidence="10">6.1.1.5</ecNumber>
    </recommendedName>
    <alternativeName>
        <fullName evidence="10">Isoleucyl-tRNA synthetase</fullName>
        <shortName evidence="10">IleRS</shortName>
    </alternativeName>
</protein>
<dbReference type="GO" id="GO:0008270">
    <property type="term" value="F:zinc ion binding"/>
    <property type="evidence" value="ECO:0007669"/>
    <property type="project" value="UniProtKB-UniRule"/>
</dbReference>
<evidence type="ECO:0000256" key="7">
    <source>
        <dbReference type="ARBA" id="ARBA00023146"/>
    </source>
</evidence>
<dbReference type="GO" id="GO:0005829">
    <property type="term" value="C:cytosol"/>
    <property type="evidence" value="ECO:0007669"/>
    <property type="project" value="TreeGrafter"/>
</dbReference>
<accession>A0A9D1GRB8</accession>
<dbReference type="InterPro" id="IPR013155">
    <property type="entry name" value="M/V/L/I-tRNA-synth_anticd-bd"/>
</dbReference>
<keyword evidence="4 10" id="KW-0547">Nucleotide-binding</keyword>
<dbReference type="InterPro" id="IPR002301">
    <property type="entry name" value="Ile-tRNA-ligase"/>
</dbReference>
<name>A0A9D1GRB8_9MOLU</name>
<feature type="domain" description="Aminoacyl-tRNA synthetase class Ia" evidence="11">
    <location>
        <begin position="27"/>
        <end position="628"/>
    </location>
</feature>
<dbReference type="InterPro" id="IPR050081">
    <property type="entry name" value="Ile-tRNA_ligase"/>
</dbReference>
<dbReference type="Gene3D" id="3.40.50.620">
    <property type="entry name" value="HUPs"/>
    <property type="match status" value="2"/>
</dbReference>
<dbReference type="Pfam" id="PF08264">
    <property type="entry name" value="Anticodon_1"/>
    <property type="match status" value="1"/>
</dbReference>
<keyword evidence="7 10" id="KW-0030">Aminoacyl-tRNA synthetase</keyword>
<evidence type="ECO:0000256" key="9">
    <source>
        <dbReference type="ARBA" id="ARBA00048359"/>
    </source>
</evidence>
<feature type="binding site" evidence="10">
    <location>
        <position position="887"/>
    </location>
    <ligand>
        <name>Zn(2+)</name>
        <dbReference type="ChEBI" id="CHEBI:29105"/>
    </ligand>
</feature>
<reference evidence="13" key="1">
    <citation type="submission" date="2020-10" db="EMBL/GenBank/DDBJ databases">
        <authorList>
            <person name="Gilroy R."/>
        </authorList>
    </citation>
    <scope>NUCLEOTIDE SEQUENCE</scope>
    <source>
        <strain evidence="13">ChiW17-6978</strain>
    </source>
</reference>
<dbReference type="NCBIfam" id="TIGR00392">
    <property type="entry name" value="ileS"/>
    <property type="match status" value="1"/>
</dbReference>
<dbReference type="InterPro" id="IPR001412">
    <property type="entry name" value="aa-tRNA-synth_I_CS"/>
</dbReference>
<comment type="cofactor">
    <cofactor evidence="10">
        <name>Zn(2+)</name>
        <dbReference type="ChEBI" id="CHEBI:29105"/>
    </cofactor>
    <text evidence="10">Binds 1 zinc ion per subunit.</text>
</comment>
<dbReference type="InterPro" id="IPR033708">
    <property type="entry name" value="Anticodon_Ile_BEm"/>
</dbReference>
<feature type="binding site" evidence="10">
    <location>
        <position position="890"/>
    </location>
    <ligand>
        <name>Zn(2+)</name>
        <dbReference type="ChEBI" id="CHEBI:29105"/>
    </ligand>
</feature>
<dbReference type="CDD" id="cd00818">
    <property type="entry name" value="IleRS_core"/>
    <property type="match status" value="1"/>
</dbReference>
<dbReference type="FunFam" id="1.10.10.830:FF:000001">
    <property type="entry name" value="Isoleucine--tRNA ligase"/>
    <property type="match status" value="1"/>
</dbReference>
<feature type="binding site" evidence="10">
    <location>
        <position position="549"/>
    </location>
    <ligand>
        <name>L-isoleucyl-5'-AMP</name>
        <dbReference type="ChEBI" id="CHEBI:178002"/>
    </ligand>
</feature>
<dbReference type="CDD" id="cd07960">
    <property type="entry name" value="Anticodon_Ia_Ile_BEm"/>
    <property type="match status" value="1"/>
</dbReference>
<dbReference type="Gene3D" id="1.10.10.830">
    <property type="entry name" value="Ile-tRNA synthetase CP2 domain-like"/>
    <property type="match status" value="1"/>
</dbReference>
<dbReference type="GO" id="GO:0006428">
    <property type="term" value="P:isoleucyl-tRNA aminoacylation"/>
    <property type="evidence" value="ECO:0007669"/>
    <property type="project" value="UniProtKB-UniRule"/>
</dbReference>
<feature type="short sequence motif" description="'KMSKS' region" evidence="10">
    <location>
        <begin position="590"/>
        <end position="594"/>
    </location>
</feature>
<keyword evidence="5 10" id="KW-0067">ATP-binding</keyword>
<feature type="binding site" evidence="10">
    <location>
        <position position="871"/>
    </location>
    <ligand>
        <name>Zn(2+)</name>
        <dbReference type="ChEBI" id="CHEBI:29105"/>
    </ligand>
</feature>
<dbReference type="PANTHER" id="PTHR42765:SF1">
    <property type="entry name" value="ISOLEUCINE--TRNA LIGASE, MITOCHONDRIAL"/>
    <property type="match status" value="1"/>
</dbReference>
<comment type="catalytic activity">
    <reaction evidence="9 10">
        <text>tRNA(Ile) + L-isoleucine + ATP = L-isoleucyl-tRNA(Ile) + AMP + diphosphate</text>
        <dbReference type="Rhea" id="RHEA:11060"/>
        <dbReference type="Rhea" id="RHEA-COMP:9666"/>
        <dbReference type="Rhea" id="RHEA-COMP:9695"/>
        <dbReference type="ChEBI" id="CHEBI:30616"/>
        <dbReference type="ChEBI" id="CHEBI:33019"/>
        <dbReference type="ChEBI" id="CHEBI:58045"/>
        <dbReference type="ChEBI" id="CHEBI:78442"/>
        <dbReference type="ChEBI" id="CHEBI:78528"/>
        <dbReference type="ChEBI" id="CHEBI:456215"/>
        <dbReference type="EC" id="6.1.1.5"/>
    </reaction>
</comment>
<comment type="subcellular location">
    <subcellularLocation>
        <location evidence="10">Cytoplasm</location>
    </subcellularLocation>
</comment>
<dbReference type="Gene3D" id="2.170.220.10">
    <property type="match status" value="1"/>
</dbReference>
<dbReference type="AlphaFoldDB" id="A0A9D1GRB8"/>
<dbReference type="PRINTS" id="PR00984">
    <property type="entry name" value="TRNASYNTHILE"/>
</dbReference>
<dbReference type="FunFam" id="3.40.50.620:FF:000152">
    <property type="entry name" value="Isoleucine--tRNA ligase"/>
    <property type="match status" value="1"/>
</dbReference>
<evidence type="ECO:0000256" key="5">
    <source>
        <dbReference type="ARBA" id="ARBA00022840"/>
    </source>
</evidence>
<evidence type="ECO:0000256" key="3">
    <source>
        <dbReference type="ARBA" id="ARBA00022598"/>
    </source>
</evidence>
<evidence type="ECO:0000256" key="2">
    <source>
        <dbReference type="ARBA" id="ARBA00022490"/>
    </source>
</evidence>
<keyword evidence="2 10" id="KW-0963">Cytoplasm</keyword>
<evidence type="ECO:0000256" key="1">
    <source>
        <dbReference type="ARBA" id="ARBA00006887"/>
    </source>
</evidence>
<sequence length="897" mass="103026">MDFKETLFMGKTAFEMRGNLGNKEPKIQQKWKEMDLYQKRIRKNEGKRDYTLHDGPPYANGNIHLGHALNKILKDFVVRYKNMNGYRSVYIPGWDTHGLPIENALQKNGINRKQKNISEFRKLCEEYAYQQIEKQKQGFMRLGVLGEFDHPYITLQHDFERDQVLVFAKMVEKGLIYKGLKPVYWSPSSESALAEAEIEYQDKKDSSIYFRFPLVETEGLFDQASFLVWTTTPWTLPANLAVCAGPQIEYVLAQTDQGKLIFGRDLCETLKELLNLGEITILATMKGTELEGLRYRHPLYDRISPCILGDYVSTSDGSGLVHIAPGHGEDDFVVGKQYHLDVLCPVDSKGYMTKEAGVYEGLFYQDCNEQVIQDLDTKGMLLKCVPIVHSYPHDWRTKKPVIFRATPQWFASIDPIKEELLEAIKEVEWNPKWGEVRISNMIKDRHDWCISRQRAWGVPIPIFYTEDGQAVLDPVVLDHIADLFGQYGSDIWFEKTAKELLPEGYTHPGSPNGLFTKETDIMDVWFDSGSSYCLLDRRGLSFPADLYLEGSDQYRGWFNSSLITAVATRNKAPYKTVVSHGFTLDGEGRKMSKSLGNTVDPIQVCQESGADILRLWVASIEYRADMPLSKDILKQVSESYRKIRNTIRFLMANTADFDLKNALSYDELLPVDRYMYIKLKRFVRQIKNNYDHFDFGEVYRNVNSYLTNTLSSFYLDFTKDILYIEHPSSKKRLSTQTVFYEILLSLLQLLTPILPHTTSEAYDLLPQKDQEDIYLTEMPDEQVPQDSLEAAFDAFMKYREQILKALEDARSQKIIGKSFNAKLTLSLDAQAQKVFDALNSNIAQLLIVSQLEMKSGDVFTCKVEAAQGCTCQRCWMIVPQVNENGLCERCQKIVSLK</sequence>
<dbReference type="InterPro" id="IPR009080">
    <property type="entry name" value="tRNAsynth_Ia_anticodon-bd"/>
</dbReference>
<evidence type="ECO:0000259" key="12">
    <source>
        <dbReference type="Pfam" id="PF08264"/>
    </source>
</evidence>
<dbReference type="GO" id="GO:0002161">
    <property type="term" value="F:aminoacyl-tRNA deacylase activity"/>
    <property type="evidence" value="ECO:0007669"/>
    <property type="project" value="InterPro"/>
</dbReference>
<dbReference type="InterPro" id="IPR014729">
    <property type="entry name" value="Rossmann-like_a/b/a_fold"/>
</dbReference>
<evidence type="ECO:0000259" key="11">
    <source>
        <dbReference type="Pfam" id="PF00133"/>
    </source>
</evidence>
<dbReference type="Pfam" id="PF00133">
    <property type="entry name" value="tRNA-synt_1"/>
    <property type="match status" value="1"/>
</dbReference>
<dbReference type="InterPro" id="IPR023585">
    <property type="entry name" value="Ile-tRNA-ligase_type1"/>
</dbReference>
<dbReference type="HAMAP" id="MF_02002">
    <property type="entry name" value="Ile_tRNA_synth_type1"/>
    <property type="match status" value="1"/>
</dbReference>
<dbReference type="SUPFAM" id="SSF47323">
    <property type="entry name" value="Anticodon-binding domain of a subclass of class I aminoacyl-tRNA synthetases"/>
    <property type="match status" value="1"/>
</dbReference>
<keyword evidence="10" id="KW-0862">Zinc</keyword>
<evidence type="ECO:0000313" key="13">
    <source>
        <dbReference type="EMBL" id="HIT50350.1"/>
    </source>
</evidence>
<comment type="subunit">
    <text evidence="10">Monomer.</text>
</comment>
<evidence type="ECO:0000256" key="4">
    <source>
        <dbReference type="ARBA" id="ARBA00022741"/>
    </source>
</evidence>
<gene>
    <name evidence="10 13" type="primary">ileS</name>
    <name evidence="13" type="ORF">IAD46_04925</name>
</gene>
<dbReference type="GO" id="GO:0004822">
    <property type="term" value="F:isoleucine-tRNA ligase activity"/>
    <property type="evidence" value="ECO:0007669"/>
    <property type="project" value="UniProtKB-UniRule"/>
</dbReference>
<dbReference type="SUPFAM" id="SSF50677">
    <property type="entry name" value="ValRS/IleRS/LeuRS editing domain"/>
    <property type="match status" value="1"/>
</dbReference>
<keyword evidence="10" id="KW-0479">Metal-binding</keyword>
<dbReference type="PROSITE" id="PS00178">
    <property type="entry name" value="AA_TRNA_LIGASE_I"/>
    <property type="match status" value="1"/>
</dbReference>
<keyword evidence="6 10" id="KW-0648">Protein biosynthesis</keyword>
<feature type="binding site" evidence="10">
    <location>
        <position position="874"/>
    </location>
    <ligand>
        <name>Zn(2+)</name>
        <dbReference type="ChEBI" id="CHEBI:29105"/>
    </ligand>
</feature>
<dbReference type="PANTHER" id="PTHR42765">
    <property type="entry name" value="SOLEUCYL-TRNA SYNTHETASE"/>
    <property type="match status" value="1"/>
</dbReference>
<dbReference type="InterPro" id="IPR002300">
    <property type="entry name" value="aa-tRNA-synth_Ia"/>
</dbReference>
<comment type="domain">
    <text evidence="10">IleRS has two distinct active sites: one for aminoacylation and one for editing. The misactivated valine is translocated from the active site to the editing site, which sterically excludes the correctly activated isoleucine. The single editing site contains two valyl binding pockets, one specific for each substrate (Val-AMP or Val-tRNA(Ile)).</text>
</comment>
<reference evidence="13" key="2">
    <citation type="journal article" date="2021" name="PeerJ">
        <title>Extensive microbial diversity within the chicken gut microbiome revealed by metagenomics and culture.</title>
        <authorList>
            <person name="Gilroy R."/>
            <person name="Ravi A."/>
            <person name="Getino M."/>
            <person name="Pursley I."/>
            <person name="Horton D.L."/>
            <person name="Alikhan N.F."/>
            <person name="Baker D."/>
            <person name="Gharbi K."/>
            <person name="Hall N."/>
            <person name="Watson M."/>
            <person name="Adriaenssens E.M."/>
            <person name="Foster-Nyarko E."/>
            <person name="Jarju S."/>
            <person name="Secka A."/>
            <person name="Antonio M."/>
            <person name="Oren A."/>
            <person name="Chaudhuri R.R."/>
            <person name="La Ragione R."/>
            <person name="Hildebrand F."/>
            <person name="Pallen M.J."/>
        </authorList>
    </citation>
    <scope>NUCLEOTIDE SEQUENCE</scope>
    <source>
        <strain evidence="13">ChiW17-6978</strain>
    </source>
</reference>
<dbReference type="Proteomes" id="UP000886758">
    <property type="component" value="Unassembled WGS sequence"/>
</dbReference>
<keyword evidence="3 10" id="KW-0436">Ligase</keyword>
<proteinExistence type="inferred from homology"/>
<comment type="caution">
    <text evidence="13">The sequence shown here is derived from an EMBL/GenBank/DDBJ whole genome shotgun (WGS) entry which is preliminary data.</text>
</comment>
<feature type="binding site" evidence="10">
    <location>
        <position position="593"/>
    </location>
    <ligand>
        <name>ATP</name>
        <dbReference type="ChEBI" id="CHEBI:30616"/>
    </ligand>
</feature>
<evidence type="ECO:0000256" key="6">
    <source>
        <dbReference type="ARBA" id="ARBA00022917"/>
    </source>
</evidence>
<dbReference type="EMBL" id="DVLF01000155">
    <property type="protein sequence ID" value="HIT50350.1"/>
    <property type="molecule type" value="Genomic_DNA"/>
</dbReference>